<feature type="transmembrane region" description="Helical" evidence="1">
    <location>
        <begin position="62"/>
        <end position="83"/>
    </location>
</feature>
<evidence type="ECO:0000313" key="3">
    <source>
        <dbReference type="Proteomes" id="UP000218767"/>
    </source>
</evidence>
<feature type="transmembrane region" description="Helical" evidence="1">
    <location>
        <begin position="89"/>
        <end position="107"/>
    </location>
</feature>
<name>A0A2A4X440_9GAMM</name>
<evidence type="ECO:0000256" key="1">
    <source>
        <dbReference type="SAM" id="Phobius"/>
    </source>
</evidence>
<feature type="transmembrane region" description="Helical" evidence="1">
    <location>
        <begin position="33"/>
        <end position="50"/>
    </location>
</feature>
<reference evidence="3" key="1">
    <citation type="submission" date="2017-08" db="EMBL/GenBank/DDBJ databases">
        <title>A dynamic microbial community with high functional redundancy inhabits the cold, oxic subseafloor aquifer.</title>
        <authorList>
            <person name="Tully B.J."/>
            <person name="Wheat C.G."/>
            <person name="Glazer B.T."/>
            <person name="Huber J.A."/>
        </authorList>
    </citation>
    <scope>NUCLEOTIDE SEQUENCE [LARGE SCALE GENOMIC DNA]</scope>
</reference>
<evidence type="ECO:0000313" key="2">
    <source>
        <dbReference type="EMBL" id="PCI77452.1"/>
    </source>
</evidence>
<proteinExistence type="predicted"/>
<dbReference type="EMBL" id="NVUL01000045">
    <property type="protein sequence ID" value="PCI77452.1"/>
    <property type="molecule type" value="Genomic_DNA"/>
</dbReference>
<comment type="caution">
    <text evidence="2">The sequence shown here is derived from an EMBL/GenBank/DDBJ whole genome shotgun (WGS) entry which is preliminary data.</text>
</comment>
<organism evidence="2 3">
    <name type="scientific">SAR86 cluster bacterium</name>
    <dbReference type="NCBI Taxonomy" id="2030880"/>
    <lineage>
        <taxon>Bacteria</taxon>
        <taxon>Pseudomonadati</taxon>
        <taxon>Pseudomonadota</taxon>
        <taxon>Gammaproteobacteria</taxon>
        <taxon>SAR86 cluster</taxon>
    </lineage>
</organism>
<sequence length="139" mass="15349">MKWYWQLYSLLLLLLGFGQMIRKLISDTGGFSSRYAAALVAVIIVLALVAKSKELHLGKVWMWKSLFLILGIGSVAMALFGFYLGFTGVYFPASLLCGAAIVLMPALQELYVYSYESPDIWALAHNNQIKSDAASGTPY</sequence>
<accession>A0A2A4X440</accession>
<gene>
    <name evidence="2" type="ORF">COB20_08060</name>
</gene>
<protein>
    <submittedName>
        <fullName evidence="2">Uncharacterized protein</fullName>
    </submittedName>
</protein>
<keyword evidence="1" id="KW-0472">Membrane</keyword>
<keyword evidence="1" id="KW-0812">Transmembrane</keyword>
<dbReference type="AlphaFoldDB" id="A0A2A4X440"/>
<keyword evidence="1" id="KW-1133">Transmembrane helix</keyword>
<dbReference type="Proteomes" id="UP000218767">
    <property type="component" value="Unassembled WGS sequence"/>
</dbReference>